<reference evidence="1 2" key="1">
    <citation type="submission" date="2021-03" db="EMBL/GenBank/DDBJ databases">
        <title>Antimicrobial resistance genes in bacteria isolated from Japanese honey, and their potential for conferring macrolide and lincosamide resistance in the American foulbrood pathogen Paenibacillus larvae.</title>
        <authorList>
            <person name="Okamoto M."/>
            <person name="Kumagai M."/>
            <person name="Kanamori H."/>
            <person name="Takamatsu D."/>
        </authorList>
    </citation>
    <scope>NUCLEOTIDE SEQUENCE [LARGE SCALE GENOMIC DNA]</scope>
    <source>
        <strain evidence="1 2">J1TS3</strain>
    </source>
</reference>
<name>A0ABQ4K438_9BACI</name>
<organism evidence="1 2">
    <name type="scientific">Siminovitchia fordii</name>
    <dbReference type="NCBI Taxonomy" id="254759"/>
    <lineage>
        <taxon>Bacteria</taxon>
        <taxon>Bacillati</taxon>
        <taxon>Bacillota</taxon>
        <taxon>Bacilli</taxon>
        <taxon>Bacillales</taxon>
        <taxon>Bacillaceae</taxon>
        <taxon>Siminovitchia</taxon>
    </lineage>
</organism>
<dbReference type="EMBL" id="BOQT01000002">
    <property type="protein sequence ID" value="GIN19633.1"/>
    <property type="molecule type" value="Genomic_DNA"/>
</dbReference>
<comment type="caution">
    <text evidence="1">The sequence shown here is derived from an EMBL/GenBank/DDBJ whole genome shotgun (WGS) entry which is preliminary data.</text>
</comment>
<dbReference type="RefSeq" id="WP_018706361.1">
    <property type="nucleotide sequence ID" value="NZ_BOQT01000002.1"/>
</dbReference>
<accession>A0ABQ4K438</accession>
<sequence>MNKNKAMLTGLALGAAYLMRNEKSRNKLMTQFKSLGTAKKSK</sequence>
<protein>
    <recommendedName>
        <fullName evidence="3">DUF3918 domain-containing protein</fullName>
    </recommendedName>
</protein>
<dbReference type="Proteomes" id="UP000680279">
    <property type="component" value="Unassembled WGS sequence"/>
</dbReference>
<evidence type="ECO:0008006" key="3">
    <source>
        <dbReference type="Google" id="ProtNLM"/>
    </source>
</evidence>
<keyword evidence="2" id="KW-1185">Reference proteome</keyword>
<evidence type="ECO:0000313" key="1">
    <source>
        <dbReference type="EMBL" id="GIN19633.1"/>
    </source>
</evidence>
<gene>
    <name evidence="1" type="ORF">J1TS3_07670</name>
</gene>
<proteinExistence type="predicted"/>
<evidence type="ECO:0000313" key="2">
    <source>
        <dbReference type="Proteomes" id="UP000680279"/>
    </source>
</evidence>